<feature type="domain" description="Inner membrane protein YgaP-like transmembrane" evidence="2">
    <location>
        <begin position="3"/>
        <end position="65"/>
    </location>
</feature>
<accession>A0ABY8LC80</accession>
<evidence type="ECO:0000259" key="2">
    <source>
        <dbReference type="Pfam" id="PF11127"/>
    </source>
</evidence>
<reference evidence="3 4" key="1">
    <citation type="submission" date="2023-04" db="EMBL/GenBank/DDBJ databases">
        <title>Jannaschia ovalis sp. nov., a marine bacterium isolated from sea tidal flat.</title>
        <authorList>
            <person name="Kwon D.Y."/>
            <person name="Kim J.-J."/>
        </authorList>
    </citation>
    <scope>NUCLEOTIDE SEQUENCE [LARGE SCALE GENOMIC DNA]</scope>
    <source>
        <strain evidence="3 4">GRR-S6-38</strain>
    </source>
</reference>
<evidence type="ECO:0000256" key="1">
    <source>
        <dbReference type="SAM" id="Phobius"/>
    </source>
</evidence>
<feature type="transmembrane region" description="Helical" evidence="1">
    <location>
        <begin position="12"/>
        <end position="33"/>
    </location>
</feature>
<dbReference type="Proteomes" id="UP001243420">
    <property type="component" value="Chromosome"/>
</dbReference>
<dbReference type="InterPro" id="IPR021309">
    <property type="entry name" value="YgaP-like_TM"/>
</dbReference>
<dbReference type="EMBL" id="CP122537">
    <property type="protein sequence ID" value="WGH78227.1"/>
    <property type="molecule type" value="Genomic_DNA"/>
</dbReference>
<feature type="transmembrane region" description="Helical" evidence="1">
    <location>
        <begin position="39"/>
        <end position="59"/>
    </location>
</feature>
<keyword evidence="1" id="KW-0472">Membrane</keyword>
<evidence type="ECO:0000313" key="4">
    <source>
        <dbReference type="Proteomes" id="UP001243420"/>
    </source>
</evidence>
<dbReference type="Gene3D" id="6.10.140.1340">
    <property type="match status" value="1"/>
</dbReference>
<keyword evidence="4" id="KW-1185">Reference proteome</keyword>
<gene>
    <name evidence="3" type="ORF">P8627_14505</name>
</gene>
<proteinExistence type="predicted"/>
<sequence>MLTKNMGQTDRTLRTVIGVVLLILAIVSLSGAWAWLSGLVGVVLLATAATGYCPPYALLGISTRKSHS</sequence>
<name>A0ABY8LC80_9RHOB</name>
<dbReference type="RefSeq" id="WP_279964959.1">
    <property type="nucleotide sequence ID" value="NZ_CP122537.1"/>
</dbReference>
<keyword evidence="1" id="KW-0812">Transmembrane</keyword>
<organism evidence="3 4">
    <name type="scientific">Jannaschia ovalis</name>
    <dbReference type="NCBI Taxonomy" id="3038773"/>
    <lineage>
        <taxon>Bacteria</taxon>
        <taxon>Pseudomonadati</taxon>
        <taxon>Pseudomonadota</taxon>
        <taxon>Alphaproteobacteria</taxon>
        <taxon>Rhodobacterales</taxon>
        <taxon>Roseobacteraceae</taxon>
        <taxon>Jannaschia</taxon>
    </lineage>
</organism>
<dbReference type="Pfam" id="PF11127">
    <property type="entry name" value="YgaP-like_TM"/>
    <property type="match status" value="1"/>
</dbReference>
<protein>
    <submittedName>
        <fullName evidence="3">DUF2892 domain-containing protein</fullName>
    </submittedName>
</protein>
<keyword evidence="1" id="KW-1133">Transmembrane helix</keyword>
<evidence type="ECO:0000313" key="3">
    <source>
        <dbReference type="EMBL" id="WGH78227.1"/>
    </source>
</evidence>